<reference evidence="7" key="1">
    <citation type="submission" date="2021-01" db="EMBL/GenBank/DDBJ databases">
        <title>Modified the classification status of verrucomicrobia.</title>
        <authorList>
            <person name="Feng X."/>
        </authorList>
    </citation>
    <scope>NUCLEOTIDE SEQUENCE</scope>
    <source>
        <strain evidence="7">JCM 18052</strain>
    </source>
</reference>
<dbReference type="RefSeq" id="WP_200352585.1">
    <property type="nucleotide sequence ID" value="NZ_BAABHZ010000001.1"/>
</dbReference>
<feature type="binding site" evidence="5">
    <location>
        <begin position="241"/>
        <end position="247"/>
    </location>
    <ligand>
        <name>S-adenosyl-L-methionine</name>
        <dbReference type="ChEBI" id="CHEBI:59789"/>
    </ligand>
</feature>
<evidence type="ECO:0000256" key="3">
    <source>
        <dbReference type="ARBA" id="ARBA00022691"/>
    </source>
</evidence>
<dbReference type="Pfam" id="PF01189">
    <property type="entry name" value="Methyltr_RsmB-F"/>
    <property type="match status" value="1"/>
</dbReference>
<dbReference type="PRINTS" id="PR02008">
    <property type="entry name" value="RCMTFAMILY"/>
</dbReference>
<feature type="binding site" evidence="5">
    <location>
        <position position="292"/>
    </location>
    <ligand>
        <name>S-adenosyl-L-methionine</name>
        <dbReference type="ChEBI" id="CHEBI:59789"/>
    </ligand>
</feature>
<sequence length="412" mass="45666">MPAKNFHVRQAAVSALRAWAKGHDYAETLIERHAQRRKLSPADRGLLQAILFGVLRHRRLLDHWIGKLRDGKLDPETRDILRVGLCQLLILGLPDHAAVNETVEAGKASVRSLINAVLRRATLAKKRMLDDLDDVPMPVIHSHPDWLYNRWRQAFGTRNAISLMEWNNLPAVTFFRVNPLAPTPDTLPGNPVEGAPGFYQLDGSLPTALLASGSVYIQDPATRHSVELLDPKPGERILDACAAPGGKAFLIASALGSAEGLVCTDSNEKRLPRLEENLERLHARKAVVSVHDWTKPAPAEWHGSFDGILLDVPCSNTGVIRRRVDVRWRLQAPDIDKIAITQRKILENALACLKPGGRIVYSTCSIEHTENLGLVESFLADHPELELRGTRDALPFRDATDGAFAARIERKS</sequence>
<name>A0A934R8Y4_9BACT</name>
<dbReference type="Gene3D" id="3.40.50.150">
    <property type="entry name" value="Vaccinia Virus protein VP39"/>
    <property type="match status" value="1"/>
</dbReference>
<dbReference type="PANTHER" id="PTHR22807">
    <property type="entry name" value="NOP2 YEAST -RELATED NOL1/NOP2/FMU SUN DOMAIN-CONTAINING"/>
    <property type="match status" value="1"/>
</dbReference>
<dbReference type="Pfam" id="PF22458">
    <property type="entry name" value="RsmF-B_ferredox"/>
    <property type="match status" value="1"/>
</dbReference>
<dbReference type="CDD" id="cd02440">
    <property type="entry name" value="AdoMet_MTases"/>
    <property type="match status" value="1"/>
</dbReference>
<gene>
    <name evidence="7" type="ORF">JIN84_18670</name>
</gene>
<dbReference type="InterPro" id="IPR035926">
    <property type="entry name" value="NusB-like_sf"/>
</dbReference>
<dbReference type="Gene3D" id="1.10.940.10">
    <property type="entry name" value="NusB-like"/>
    <property type="match status" value="1"/>
</dbReference>
<evidence type="ECO:0000313" key="8">
    <source>
        <dbReference type="Proteomes" id="UP000600139"/>
    </source>
</evidence>
<dbReference type="PROSITE" id="PS51686">
    <property type="entry name" value="SAM_MT_RSMB_NOP"/>
    <property type="match status" value="1"/>
</dbReference>
<dbReference type="Proteomes" id="UP000600139">
    <property type="component" value="Unassembled WGS sequence"/>
</dbReference>
<dbReference type="GO" id="GO:0001510">
    <property type="term" value="P:RNA methylation"/>
    <property type="evidence" value="ECO:0007669"/>
    <property type="project" value="InterPro"/>
</dbReference>
<evidence type="ECO:0000256" key="2">
    <source>
        <dbReference type="ARBA" id="ARBA00022679"/>
    </source>
</evidence>
<dbReference type="SUPFAM" id="SSF53335">
    <property type="entry name" value="S-adenosyl-L-methionine-dependent methyltransferases"/>
    <property type="match status" value="1"/>
</dbReference>
<dbReference type="InterPro" id="IPR049560">
    <property type="entry name" value="MeTrfase_RsmB-F_NOP2_cat"/>
</dbReference>
<evidence type="ECO:0000259" key="6">
    <source>
        <dbReference type="PROSITE" id="PS51686"/>
    </source>
</evidence>
<dbReference type="GO" id="GO:0008173">
    <property type="term" value="F:RNA methyltransferase activity"/>
    <property type="evidence" value="ECO:0007669"/>
    <property type="project" value="InterPro"/>
</dbReference>
<dbReference type="InterPro" id="IPR023267">
    <property type="entry name" value="RCMT"/>
</dbReference>
<dbReference type="SUPFAM" id="SSF48013">
    <property type="entry name" value="NusB-like"/>
    <property type="match status" value="1"/>
</dbReference>
<dbReference type="Gene3D" id="3.30.70.1170">
    <property type="entry name" value="Sun protein, domain 3"/>
    <property type="match status" value="1"/>
</dbReference>
<comment type="similarity">
    <text evidence="5">Belongs to the class I-like SAM-binding methyltransferase superfamily. RsmB/NOP family.</text>
</comment>
<keyword evidence="1 5" id="KW-0489">Methyltransferase</keyword>
<keyword evidence="2 5" id="KW-0808">Transferase</keyword>
<accession>A0A934R8Y4</accession>
<keyword evidence="4 5" id="KW-0694">RNA-binding</keyword>
<dbReference type="AlphaFoldDB" id="A0A934R8Y4"/>
<comment type="caution">
    <text evidence="7">The sequence shown here is derived from an EMBL/GenBank/DDBJ whole genome shotgun (WGS) entry which is preliminary data.</text>
</comment>
<dbReference type="InterPro" id="IPR006027">
    <property type="entry name" value="NusB_RsmB_TIM44"/>
</dbReference>
<feature type="domain" description="SAM-dependent MTase RsmB/NOP-type" evidence="6">
    <location>
        <begin position="140"/>
        <end position="412"/>
    </location>
</feature>
<protein>
    <submittedName>
        <fullName evidence="7">Methyltransferase domain-containing protein</fullName>
    </submittedName>
</protein>
<keyword evidence="8" id="KW-1185">Reference proteome</keyword>
<evidence type="ECO:0000313" key="7">
    <source>
        <dbReference type="EMBL" id="MBK1817650.1"/>
    </source>
</evidence>
<dbReference type="InterPro" id="IPR029063">
    <property type="entry name" value="SAM-dependent_MTases_sf"/>
</dbReference>
<evidence type="ECO:0000256" key="1">
    <source>
        <dbReference type="ARBA" id="ARBA00022603"/>
    </source>
</evidence>
<feature type="binding site" evidence="5">
    <location>
        <position position="311"/>
    </location>
    <ligand>
        <name>S-adenosyl-L-methionine</name>
        <dbReference type="ChEBI" id="CHEBI:59789"/>
    </ligand>
</feature>
<dbReference type="InterPro" id="IPR001678">
    <property type="entry name" value="MeTrfase_RsmB-F_NOP2_dom"/>
</dbReference>
<feature type="active site" description="Nucleophile" evidence="5">
    <location>
        <position position="364"/>
    </location>
</feature>
<dbReference type="Pfam" id="PF01029">
    <property type="entry name" value="NusB"/>
    <property type="match status" value="1"/>
</dbReference>
<evidence type="ECO:0000256" key="4">
    <source>
        <dbReference type="ARBA" id="ARBA00022884"/>
    </source>
</evidence>
<keyword evidence="3 5" id="KW-0949">S-adenosyl-L-methionine</keyword>
<evidence type="ECO:0000256" key="5">
    <source>
        <dbReference type="PROSITE-ProRule" id="PRU01023"/>
    </source>
</evidence>
<dbReference type="GO" id="GO:0003723">
    <property type="term" value="F:RNA binding"/>
    <property type="evidence" value="ECO:0007669"/>
    <property type="project" value="UniProtKB-UniRule"/>
</dbReference>
<organism evidence="7 8">
    <name type="scientific">Luteolibacter yonseiensis</name>
    <dbReference type="NCBI Taxonomy" id="1144680"/>
    <lineage>
        <taxon>Bacteria</taxon>
        <taxon>Pseudomonadati</taxon>
        <taxon>Verrucomicrobiota</taxon>
        <taxon>Verrucomicrobiia</taxon>
        <taxon>Verrucomicrobiales</taxon>
        <taxon>Verrucomicrobiaceae</taxon>
        <taxon>Luteolibacter</taxon>
    </lineage>
</organism>
<dbReference type="PANTHER" id="PTHR22807:SF61">
    <property type="entry name" value="NOL1_NOP2_SUN FAMILY PROTEIN _ ANTITERMINATION NUSB DOMAIN-CONTAINING PROTEIN"/>
    <property type="match status" value="1"/>
</dbReference>
<feature type="binding site" evidence="5">
    <location>
        <position position="265"/>
    </location>
    <ligand>
        <name>S-adenosyl-L-methionine</name>
        <dbReference type="ChEBI" id="CHEBI:59789"/>
    </ligand>
</feature>
<dbReference type="GO" id="GO:0006355">
    <property type="term" value="P:regulation of DNA-templated transcription"/>
    <property type="evidence" value="ECO:0007669"/>
    <property type="project" value="InterPro"/>
</dbReference>
<dbReference type="EMBL" id="JAENIK010000012">
    <property type="protein sequence ID" value="MBK1817650.1"/>
    <property type="molecule type" value="Genomic_DNA"/>
</dbReference>
<proteinExistence type="inferred from homology"/>
<dbReference type="InterPro" id="IPR054728">
    <property type="entry name" value="RsmB-like_ferredoxin"/>
</dbReference>